<comment type="caution">
    <text evidence="10">The sequence shown here is derived from an EMBL/GenBank/DDBJ whole genome shotgun (WGS) entry which is preliminary data.</text>
</comment>
<evidence type="ECO:0000256" key="3">
    <source>
        <dbReference type="ARBA" id="ARBA00022722"/>
    </source>
</evidence>
<evidence type="ECO:0000313" key="10">
    <source>
        <dbReference type="EMBL" id="MBK1695674.1"/>
    </source>
</evidence>
<name>A0A934QDZ9_9PROT</name>
<dbReference type="SMART" id="SM00955">
    <property type="entry name" value="RNB"/>
    <property type="match status" value="1"/>
</dbReference>
<evidence type="ECO:0000256" key="4">
    <source>
        <dbReference type="ARBA" id="ARBA00022801"/>
    </source>
</evidence>
<evidence type="ECO:0000256" key="6">
    <source>
        <dbReference type="ARBA" id="ARBA00022884"/>
    </source>
</evidence>
<comment type="function">
    <text evidence="7">3'-5' exoribonuclease that releases 5'-nucleoside monophosphates and is involved in maturation of structured RNAs.</text>
</comment>
<dbReference type="InterPro" id="IPR050180">
    <property type="entry name" value="RNR_Ribonuclease"/>
</dbReference>
<dbReference type="InterPro" id="IPR004476">
    <property type="entry name" value="RNase_II/RNase_R"/>
</dbReference>
<keyword evidence="3 7" id="KW-0540">Nuclease</keyword>
<evidence type="ECO:0000256" key="2">
    <source>
        <dbReference type="ARBA" id="ARBA00022490"/>
    </source>
</evidence>
<dbReference type="GO" id="GO:0003723">
    <property type="term" value="F:RNA binding"/>
    <property type="evidence" value="ECO:0007669"/>
    <property type="project" value="UniProtKB-UniRule"/>
</dbReference>
<dbReference type="InterPro" id="IPR012340">
    <property type="entry name" value="NA-bd_OB-fold"/>
</dbReference>
<dbReference type="PROSITE" id="PS50126">
    <property type="entry name" value="S1"/>
    <property type="match status" value="1"/>
</dbReference>
<dbReference type="CDD" id="cd04471">
    <property type="entry name" value="S1_RNase_R"/>
    <property type="match status" value="1"/>
</dbReference>
<reference evidence="10" key="1">
    <citation type="submission" date="2017-08" db="EMBL/GenBank/DDBJ databases">
        <authorList>
            <person name="Imhoff J.F."/>
            <person name="Rahn T."/>
            <person name="Kuenzel S."/>
            <person name="Neulinger S.C."/>
        </authorList>
    </citation>
    <scope>NUCLEOTIDE SEQUENCE</scope>
    <source>
        <strain evidence="10">DSM 9154</strain>
    </source>
</reference>
<dbReference type="InterPro" id="IPR003029">
    <property type="entry name" value="S1_domain"/>
</dbReference>
<keyword evidence="2 7" id="KW-0963">Cytoplasm</keyword>
<dbReference type="Pfam" id="PF17876">
    <property type="entry name" value="CSD2"/>
    <property type="match status" value="1"/>
</dbReference>
<evidence type="ECO:0000256" key="1">
    <source>
        <dbReference type="ARBA" id="ARBA00001849"/>
    </source>
</evidence>
<feature type="compositionally biased region" description="Basic residues" evidence="8">
    <location>
        <begin position="787"/>
        <end position="805"/>
    </location>
</feature>
<evidence type="ECO:0000259" key="9">
    <source>
        <dbReference type="PROSITE" id="PS50126"/>
    </source>
</evidence>
<dbReference type="HAMAP" id="MF_01895">
    <property type="entry name" value="RNase_R"/>
    <property type="match status" value="1"/>
</dbReference>
<dbReference type="PROSITE" id="PS01175">
    <property type="entry name" value="RIBONUCLEASE_II"/>
    <property type="match status" value="1"/>
</dbReference>
<evidence type="ECO:0000313" key="11">
    <source>
        <dbReference type="Proteomes" id="UP000778970"/>
    </source>
</evidence>
<evidence type="ECO:0000256" key="7">
    <source>
        <dbReference type="HAMAP-Rule" id="MF_01895"/>
    </source>
</evidence>
<keyword evidence="6 7" id="KW-0694">RNA-binding</keyword>
<dbReference type="InterPro" id="IPR001900">
    <property type="entry name" value="RNase_II/R"/>
</dbReference>
<dbReference type="Pfam" id="PF00773">
    <property type="entry name" value="RNB"/>
    <property type="match status" value="1"/>
</dbReference>
<evidence type="ECO:0000256" key="5">
    <source>
        <dbReference type="ARBA" id="ARBA00022839"/>
    </source>
</evidence>
<dbReference type="PANTHER" id="PTHR23355">
    <property type="entry name" value="RIBONUCLEASE"/>
    <property type="match status" value="1"/>
</dbReference>
<gene>
    <name evidence="7 10" type="primary">rnr</name>
    <name evidence="10" type="ORF">CKO21_00240</name>
</gene>
<feature type="compositionally biased region" description="Basic residues" evidence="8">
    <location>
        <begin position="748"/>
        <end position="758"/>
    </location>
</feature>
<dbReference type="EMBL" id="NRRE01000006">
    <property type="protein sequence ID" value="MBK1695674.1"/>
    <property type="molecule type" value="Genomic_DNA"/>
</dbReference>
<comment type="similarity">
    <text evidence="7">Belongs to the RNR ribonuclease family. RNase R subfamily.</text>
</comment>
<feature type="region of interest" description="Disordered" evidence="8">
    <location>
        <begin position="712"/>
        <end position="805"/>
    </location>
</feature>
<dbReference type="GO" id="GO:0008859">
    <property type="term" value="F:exoribonuclease II activity"/>
    <property type="evidence" value="ECO:0007669"/>
    <property type="project" value="UniProtKB-UniRule"/>
</dbReference>
<dbReference type="GO" id="GO:0005829">
    <property type="term" value="C:cytosol"/>
    <property type="evidence" value="ECO:0007669"/>
    <property type="project" value="TreeGrafter"/>
</dbReference>
<dbReference type="InterPro" id="IPR011805">
    <property type="entry name" value="RNase_R"/>
</dbReference>
<feature type="domain" description="S1 motif" evidence="9">
    <location>
        <begin position="625"/>
        <end position="706"/>
    </location>
</feature>
<dbReference type="AlphaFoldDB" id="A0A934QDZ9"/>
<dbReference type="EC" id="3.1.13.1" evidence="7"/>
<accession>A0A934QDZ9</accession>
<dbReference type="GO" id="GO:0006402">
    <property type="term" value="P:mRNA catabolic process"/>
    <property type="evidence" value="ECO:0007669"/>
    <property type="project" value="TreeGrafter"/>
</dbReference>
<reference evidence="10" key="2">
    <citation type="journal article" date="2020" name="Microorganisms">
        <title>Osmotic Adaptation and Compatible Solute Biosynthesis of Phototrophic Bacteria as Revealed from Genome Analyses.</title>
        <authorList>
            <person name="Imhoff J.F."/>
            <person name="Rahn T."/>
            <person name="Kunzel S."/>
            <person name="Keller A."/>
            <person name="Neulinger S.C."/>
        </authorList>
    </citation>
    <scope>NUCLEOTIDE SEQUENCE</scope>
    <source>
        <strain evidence="10">DSM 9154</strain>
    </source>
</reference>
<protein>
    <recommendedName>
        <fullName evidence="7">Ribonuclease R</fullName>
        <shortName evidence="7">RNase R</shortName>
        <ecNumber evidence="7">3.1.13.1</ecNumber>
    </recommendedName>
</protein>
<keyword evidence="11" id="KW-1185">Reference proteome</keyword>
<dbReference type="PANTHER" id="PTHR23355:SF9">
    <property type="entry name" value="DIS3-LIKE EXONUCLEASE 2"/>
    <property type="match status" value="1"/>
</dbReference>
<dbReference type="Proteomes" id="UP000778970">
    <property type="component" value="Unassembled WGS sequence"/>
</dbReference>
<evidence type="ECO:0000256" key="8">
    <source>
        <dbReference type="SAM" id="MobiDB-lite"/>
    </source>
</evidence>
<dbReference type="Gene3D" id="2.40.50.140">
    <property type="entry name" value="Nucleic acid-binding proteins"/>
    <property type="match status" value="1"/>
</dbReference>
<dbReference type="Pfam" id="PF00575">
    <property type="entry name" value="S1"/>
    <property type="match status" value="1"/>
</dbReference>
<proteinExistence type="inferred from homology"/>
<dbReference type="SMART" id="SM00316">
    <property type="entry name" value="S1"/>
    <property type="match status" value="1"/>
</dbReference>
<dbReference type="NCBIfam" id="TIGR00358">
    <property type="entry name" value="3_prime_RNase"/>
    <property type="match status" value="1"/>
</dbReference>
<organism evidence="10 11">
    <name type="scientific">Rhodovibrio salinarum</name>
    <dbReference type="NCBI Taxonomy" id="1087"/>
    <lineage>
        <taxon>Bacteria</taxon>
        <taxon>Pseudomonadati</taxon>
        <taxon>Pseudomonadota</taxon>
        <taxon>Alphaproteobacteria</taxon>
        <taxon>Rhodospirillales</taxon>
        <taxon>Rhodovibrionaceae</taxon>
        <taxon>Rhodovibrio</taxon>
    </lineage>
</organism>
<keyword evidence="4 7" id="KW-0378">Hydrolase</keyword>
<comment type="subcellular location">
    <subcellularLocation>
        <location evidence="7">Cytoplasm</location>
    </subcellularLocation>
</comment>
<dbReference type="InterPro" id="IPR040476">
    <property type="entry name" value="CSD2"/>
</dbReference>
<comment type="catalytic activity">
    <reaction evidence="1 7">
        <text>Exonucleolytic cleavage in the 3'- to 5'-direction to yield nucleoside 5'-phosphates.</text>
        <dbReference type="EC" id="3.1.13.1"/>
    </reaction>
</comment>
<keyword evidence="5 7" id="KW-0269">Exonuclease</keyword>
<sequence>MPTREQLVHYIETSETPVEKRELVRAFGLKGAQRAWLKDMLRDLEEEGLVERGEKRTWQSVGALPEVTVIEVTGRDPDGELLGRPANWQREAEPPHIYIQPERGGHPTLEAGMRVLARLKREADGTYDARTIRVLGGPPKRVLGIIEAGGFLRPTDKRAKGDFVLRKGDLADAQVGEFVLCRIKPSHKRAGGGATEVLVEERLGHVDSPRAVSLIAIHEHDIPTDFPDAAIDQANQAKAITPAGRTDLRDVPLITIDGADAKDFDDAVYAQADTAEDNPGGYRIIVAIADVAHYVRSGSALDKTAYQRGNSVYFPDRVVPMLPEALSNGWCSLRPHEDRGCLAVEMRIDRDGHFKGKHRFMRAIMRSSARLTYEQVQAAKDGQTSELTAPLLEPVIEPLYGAFHALLRNRQQRGTLDLDLPEKQVVVNDQGEVTGIEARERLDAHRLIEEFMIAANVAAAQTLERKQAPCMYRVHTPPDEDKVDALRETLKSYGINLAKDQSARPEAFGRVLEQVKGRAEAPMLNQMVLRCQSQAYYSPDNEGHFGLALDRYAHFTSPIRRYADLLVHRALIDALQLGEDGLRPGESDQFEEIGEHISATERRAQRAEYDAIDRFTAAFLKEQVGAQFQGRVGGVTRFGLFVTLTETGADGLVPINTLPNDFYKHEESRHRLVGERWGRVYRLGDKVRVRLTEADPITGGIVLEMVEVIATASGDKPEDEPVTPGGPGKGQRRHAARTGKTAREADKKKKAATKKAKKAGGPPSSNKASQKKTSPKTAGDRPAAKSGKPKKTGKPARKANAKPKM</sequence>
<dbReference type="SUPFAM" id="SSF50249">
    <property type="entry name" value="Nucleic acid-binding proteins"/>
    <property type="match status" value="2"/>
</dbReference>
<dbReference type="InterPro" id="IPR022966">
    <property type="entry name" value="RNase_II/R_CS"/>
</dbReference>
<dbReference type="NCBIfam" id="TIGR02063">
    <property type="entry name" value="RNase_R"/>
    <property type="match status" value="1"/>
</dbReference>